<dbReference type="AlphaFoldDB" id="A0AA39NRJ3"/>
<accession>A0AA39NRJ3</accession>
<gene>
    <name evidence="2" type="ORF">IW261DRAFT_1345488</name>
</gene>
<proteinExistence type="predicted"/>
<evidence type="ECO:0000259" key="1">
    <source>
        <dbReference type="Pfam" id="PF18885"/>
    </source>
</evidence>
<feature type="domain" description="DUF5648" evidence="1">
    <location>
        <begin position="7"/>
        <end position="101"/>
    </location>
</feature>
<keyword evidence="3" id="KW-1185">Reference proteome</keyword>
<protein>
    <recommendedName>
        <fullName evidence="1">DUF5648 domain-containing protein</fullName>
    </recommendedName>
</protein>
<organism evidence="2 3">
    <name type="scientific">Armillaria novae-zelandiae</name>
    <dbReference type="NCBI Taxonomy" id="153914"/>
    <lineage>
        <taxon>Eukaryota</taxon>
        <taxon>Fungi</taxon>
        <taxon>Dikarya</taxon>
        <taxon>Basidiomycota</taxon>
        <taxon>Agaricomycotina</taxon>
        <taxon>Agaricomycetes</taxon>
        <taxon>Agaricomycetidae</taxon>
        <taxon>Agaricales</taxon>
        <taxon>Marasmiineae</taxon>
        <taxon>Physalacriaceae</taxon>
        <taxon>Armillaria</taxon>
    </lineage>
</organism>
<feature type="non-terminal residue" evidence="2">
    <location>
        <position position="1"/>
    </location>
</feature>
<name>A0AA39NRJ3_9AGAR</name>
<comment type="caution">
    <text evidence="2">The sequence shown here is derived from an EMBL/GenBank/DDBJ whole genome shotgun (WGS) entry which is preliminary data.</text>
</comment>
<reference evidence="2" key="1">
    <citation type="submission" date="2023-06" db="EMBL/GenBank/DDBJ databases">
        <authorList>
            <consortium name="Lawrence Berkeley National Laboratory"/>
            <person name="Ahrendt S."/>
            <person name="Sahu N."/>
            <person name="Indic B."/>
            <person name="Wong-Bajracharya J."/>
            <person name="Merenyi Z."/>
            <person name="Ke H.-M."/>
            <person name="Monk M."/>
            <person name="Kocsube S."/>
            <person name="Drula E."/>
            <person name="Lipzen A."/>
            <person name="Balint B."/>
            <person name="Henrissat B."/>
            <person name="Andreopoulos B."/>
            <person name="Martin F.M."/>
            <person name="Harder C.B."/>
            <person name="Rigling D."/>
            <person name="Ford K.L."/>
            <person name="Foster G.D."/>
            <person name="Pangilinan J."/>
            <person name="Papanicolaou A."/>
            <person name="Barry K."/>
            <person name="LaButti K."/>
            <person name="Viragh M."/>
            <person name="Koriabine M."/>
            <person name="Yan M."/>
            <person name="Riley R."/>
            <person name="Champramary S."/>
            <person name="Plett K.L."/>
            <person name="Tsai I.J."/>
            <person name="Slot J."/>
            <person name="Sipos G."/>
            <person name="Plett J."/>
            <person name="Nagy L.G."/>
            <person name="Grigoriev I.V."/>
        </authorList>
    </citation>
    <scope>NUCLEOTIDE SEQUENCE</scope>
    <source>
        <strain evidence="2">ICMP 16352</strain>
    </source>
</reference>
<evidence type="ECO:0000313" key="2">
    <source>
        <dbReference type="EMBL" id="KAK0470506.1"/>
    </source>
</evidence>
<sequence>VFPTAALSTVPLYAFYRGSAPADWYFTTSASDKAAWDKNQQYAYQGVWAYMFANAGCGGVPFYTLWDPVHGVHLFTADQDERKRVTSMSGGYIEVGTAGYIPPL</sequence>
<dbReference type="InterPro" id="IPR043708">
    <property type="entry name" value="DUF5648"/>
</dbReference>
<dbReference type="Proteomes" id="UP001175227">
    <property type="component" value="Unassembled WGS sequence"/>
</dbReference>
<evidence type="ECO:0000313" key="3">
    <source>
        <dbReference type="Proteomes" id="UP001175227"/>
    </source>
</evidence>
<dbReference type="EMBL" id="JAUEPR010000063">
    <property type="protein sequence ID" value="KAK0470506.1"/>
    <property type="molecule type" value="Genomic_DNA"/>
</dbReference>
<dbReference type="Pfam" id="PF18885">
    <property type="entry name" value="DUF5648"/>
    <property type="match status" value="1"/>
</dbReference>